<evidence type="ECO:0000256" key="1">
    <source>
        <dbReference type="SAM" id="Phobius"/>
    </source>
</evidence>
<keyword evidence="1" id="KW-0812">Transmembrane</keyword>
<reference evidence="2 3" key="1">
    <citation type="journal article" date="2013" name="Genome Announc.">
        <title>Draft genome sequence of MKD8, a conjugal recipient Mycobacterium smegmatis strain.</title>
        <authorList>
            <person name="Gray T.A."/>
            <person name="Palumbo M.J."/>
            <person name="Derbyshire K.M."/>
        </authorList>
    </citation>
    <scope>NUCLEOTIDE SEQUENCE [LARGE SCALE GENOMIC DNA]</scope>
    <source>
        <strain evidence="2 3">MKD8</strain>
    </source>
</reference>
<protein>
    <recommendedName>
        <fullName evidence="4">Oxalate:formate antiporter</fullName>
    </recommendedName>
</protein>
<dbReference type="AlphaFoldDB" id="A0A2U9PNF7"/>
<dbReference type="RefSeq" id="WP_003893673.1">
    <property type="nucleotide sequence ID" value="NZ_CP027541.1"/>
</dbReference>
<evidence type="ECO:0000313" key="3">
    <source>
        <dbReference type="Proteomes" id="UP000011200"/>
    </source>
</evidence>
<evidence type="ECO:0008006" key="4">
    <source>
        <dbReference type="Google" id="ProtNLM"/>
    </source>
</evidence>
<accession>A0A2U9PNF7</accession>
<reference evidence="3" key="2">
    <citation type="submission" date="2018-03" db="EMBL/GenBank/DDBJ databases">
        <authorList>
            <person name="Derbyshire K."/>
            <person name="Gray T.A."/>
            <person name="Champion M."/>
        </authorList>
    </citation>
    <scope>NUCLEOTIDE SEQUENCE [LARGE SCALE GENOMIC DNA]</scope>
    <source>
        <strain evidence="3">MKD8</strain>
    </source>
</reference>
<dbReference type="EMBL" id="CP027541">
    <property type="protein sequence ID" value="AWT53263.1"/>
    <property type="molecule type" value="Genomic_DNA"/>
</dbReference>
<keyword evidence="1" id="KW-0472">Membrane</keyword>
<feature type="transmembrane region" description="Helical" evidence="1">
    <location>
        <begin position="18"/>
        <end position="39"/>
    </location>
</feature>
<proteinExistence type="predicted"/>
<organism evidence="2 3">
    <name type="scientific">Mycolicibacterium smegmatis (strain MKD8)</name>
    <name type="common">Mycobacterium smegmatis</name>
    <dbReference type="NCBI Taxonomy" id="1214915"/>
    <lineage>
        <taxon>Bacteria</taxon>
        <taxon>Bacillati</taxon>
        <taxon>Actinomycetota</taxon>
        <taxon>Actinomycetes</taxon>
        <taxon>Mycobacteriales</taxon>
        <taxon>Mycobacteriaceae</taxon>
        <taxon>Mycolicibacterium</taxon>
    </lineage>
</organism>
<sequence>MSETPVELHEYQPTVPKLYIALAWLWVAVPFAYGVYQLLLKVGQLFG</sequence>
<name>A0A2U9PNF7_MYCSE</name>
<dbReference type="Proteomes" id="UP000011200">
    <property type="component" value="Chromosome"/>
</dbReference>
<keyword evidence="1" id="KW-1133">Transmembrane helix</keyword>
<evidence type="ECO:0000313" key="2">
    <source>
        <dbReference type="EMBL" id="AWT53263.1"/>
    </source>
</evidence>
<gene>
    <name evidence="2" type="ORF">D806_022820</name>
</gene>